<dbReference type="PROSITE" id="PS50206">
    <property type="entry name" value="RHODANESE_3"/>
    <property type="match status" value="1"/>
</dbReference>
<dbReference type="InterPro" id="IPR001763">
    <property type="entry name" value="Rhodanese-like_dom"/>
</dbReference>
<dbReference type="SUPFAM" id="SSF52821">
    <property type="entry name" value="Rhodanese/Cell cycle control phosphatase"/>
    <property type="match status" value="1"/>
</dbReference>
<accession>A0A1Y5S0Y1</accession>
<name>A0A1Y5S0Y1_9RHOB</name>
<keyword evidence="1" id="KW-0732">Signal</keyword>
<dbReference type="CDD" id="cd00158">
    <property type="entry name" value="RHOD"/>
    <property type="match status" value="1"/>
</dbReference>
<feature type="domain" description="Rhodanese" evidence="2">
    <location>
        <begin position="91"/>
        <end position="201"/>
    </location>
</feature>
<dbReference type="Proteomes" id="UP000193623">
    <property type="component" value="Unassembled WGS sequence"/>
</dbReference>
<feature type="chain" id="PRO_5013028953" evidence="1">
    <location>
        <begin position="20"/>
        <end position="204"/>
    </location>
</feature>
<organism evidence="3 4">
    <name type="scientific">Pseudooctadecabacter jejudonensis</name>
    <dbReference type="NCBI Taxonomy" id="1391910"/>
    <lineage>
        <taxon>Bacteria</taxon>
        <taxon>Pseudomonadati</taxon>
        <taxon>Pseudomonadota</taxon>
        <taxon>Alphaproteobacteria</taxon>
        <taxon>Rhodobacterales</taxon>
        <taxon>Paracoccaceae</taxon>
        <taxon>Pseudooctadecabacter</taxon>
    </lineage>
</organism>
<gene>
    <name evidence="3" type="ORF">PSJ8397_01365</name>
</gene>
<dbReference type="EMBL" id="FWFT01000002">
    <property type="protein sequence ID" value="SLN30127.1"/>
    <property type="molecule type" value="Genomic_DNA"/>
</dbReference>
<reference evidence="3 4" key="1">
    <citation type="submission" date="2017-03" db="EMBL/GenBank/DDBJ databases">
        <authorList>
            <person name="Afonso C.L."/>
            <person name="Miller P.J."/>
            <person name="Scott M.A."/>
            <person name="Spackman E."/>
            <person name="Goraichik I."/>
            <person name="Dimitrov K.M."/>
            <person name="Suarez D.L."/>
            <person name="Swayne D.E."/>
        </authorList>
    </citation>
    <scope>NUCLEOTIDE SEQUENCE [LARGE SCALE GENOMIC DNA]</scope>
    <source>
        <strain evidence="3 4">CECT 8397</strain>
    </source>
</reference>
<feature type="signal peptide" evidence="1">
    <location>
        <begin position="1"/>
        <end position="19"/>
    </location>
</feature>
<dbReference type="AlphaFoldDB" id="A0A1Y5S0Y1"/>
<dbReference type="InterPro" id="IPR036873">
    <property type="entry name" value="Rhodanese-like_dom_sf"/>
</dbReference>
<evidence type="ECO:0000313" key="3">
    <source>
        <dbReference type="EMBL" id="SLN30127.1"/>
    </source>
</evidence>
<proteinExistence type="predicted"/>
<keyword evidence="4" id="KW-1185">Reference proteome</keyword>
<evidence type="ECO:0000313" key="4">
    <source>
        <dbReference type="Proteomes" id="UP000193623"/>
    </source>
</evidence>
<evidence type="ECO:0000259" key="2">
    <source>
        <dbReference type="PROSITE" id="PS50206"/>
    </source>
</evidence>
<sequence length="204" mass="21733">MKRASIACILTTVTSAAAAQSLPVTDDAVFTFNGQEITISRSSVLPDTSFDVVSRALSDCLQPCLSPMTAARNVATVGELDVIEFMSGPLENGDGLLVDARLPEDRSAGYIPASVNIPSATVAETNPFRDEILMALGAEQYQGIFNFEGAMDLVVYDDGPATQDAPVFIQDMLAAGYPANKIHYYRGGMQVWTTLGLTTTRAAQ</sequence>
<dbReference type="Pfam" id="PF00581">
    <property type="entry name" value="Rhodanese"/>
    <property type="match status" value="1"/>
</dbReference>
<protein>
    <submittedName>
        <fullName evidence="3">Rhodanese-like domain protein</fullName>
    </submittedName>
</protein>
<dbReference type="Gene3D" id="3.40.250.10">
    <property type="entry name" value="Rhodanese-like domain"/>
    <property type="match status" value="1"/>
</dbReference>
<evidence type="ECO:0000256" key="1">
    <source>
        <dbReference type="SAM" id="SignalP"/>
    </source>
</evidence>